<dbReference type="PROSITE" id="PS50002">
    <property type="entry name" value="SH3"/>
    <property type="match status" value="1"/>
</dbReference>
<dbReference type="PANTHER" id="PTHR22692:SF33">
    <property type="entry name" value="MYOSIN"/>
    <property type="match status" value="1"/>
</dbReference>
<dbReference type="SMART" id="SM00139">
    <property type="entry name" value="MyTH4"/>
    <property type="match status" value="2"/>
</dbReference>
<reference evidence="19" key="1">
    <citation type="journal article" date="2010" name="Nature">
        <title>The Amphimedon queenslandica genome and the evolution of animal complexity.</title>
        <authorList>
            <person name="Srivastava M."/>
            <person name="Simakov O."/>
            <person name="Chapman J."/>
            <person name="Fahey B."/>
            <person name="Gauthier M.E."/>
            <person name="Mitros T."/>
            <person name="Richards G.S."/>
            <person name="Conaco C."/>
            <person name="Dacre M."/>
            <person name="Hellsten U."/>
            <person name="Larroux C."/>
            <person name="Putnam N.H."/>
            <person name="Stanke M."/>
            <person name="Adamska M."/>
            <person name="Darling A."/>
            <person name="Degnan S.M."/>
            <person name="Oakley T.H."/>
            <person name="Plachetzki D.C."/>
            <person name="Zhai Y."/>
            <person name="Adamski M."/>
            <person name="Calcino A."/>
            <person name="Cummins S.F."/>
            <person name="Goodstein D.M."/>
            <person name="Harris C."/>
            <person name="Jackson D.J."/>
            <person name="Leys S.P."/>
            <person name="Shu S."/>
            <person name="Woodcroft B.J."/>
            <person name="Vervoort M."/>
            <person name="Kosik K.S."/>
            <person name="Manning G."/>
            <person name="Degnan B.M."/>
            <person name="Rokhsar D.S."/>
        </authorList>
    </citation>
    <scope>NUCLEOTIDE SEQUENCE [LARGE SCALE GENOMIC DNA]</scope>
</reference>
<dbReference type="Gene3D" id="2.30.30.40">
    <property type="entry name" value="SH3 Domains"/>
    <property type="match status" value="1"/>
</dbReference>
<dbReference type="SMART" id="SM00295">
    <property type="entry name" value="B41"/>
    <property type="match status" value="2"/>
</dbReference>
<dbReference type="SUPFAM" id="SSF47031">
    <property type="entry name" value="Second domain of FERM"/>
    <property type="match status" value="2"/>
</dbReference>
<dbReference type="InterPro" id="IPR041793">
    <property type="entry name" value="MyoVII_FERM_C1"/>
</dbReference>
<evidence type="ECO:0000256" key="3">
    <source>
        <dbReference type="ARBA" id="ARBA00022443"/>
    </source>
</evidence>
<evidence type="ECO:0000256" key="6">
    <source>
        <dbReference type="ARBA" id="ARBA00022741"/>
    </source>
</evidence>
<dbReference type="CDD" id="cd13198">
    <property type="entry name" value="FERM_C1_MyoVII"/>
    <property type="match status" value="1"/>
</dbReference>
<evidence type="ECO:0000259" key="14">
    <source>
        <dbReference type="PROSITE" id="PS50002"/>
    </source>
</evidence>
<dbReference type="CDD" id="cd23767">
    <property type="entry name" value="IQCD"/>
    <property type="match status" value="1"/>
</dbReference>
<dbReference type="Pfam" id="PF24123">
    <property type="entry name" value="Myosin_VII_N"/>
    <property type="match status" value="1"/>
</dbReference>
<dbReference type="Gene3D" id="1.20.80.10">
    <property type="match status" value="2"/>
</dbReference>
<dbReference type="InterPro" id="IPR001609">
    <property type="entry name" value="Myosin_head_motor_dom-like"/>
</dbReference>
<feature type="compositionally biased region" description="Acidic residues" evidence="13">
    <location>
        <begin position="1085"/>
        <end position="1098"/>
    </location>
</feature>
<dbReference type="SUPFAM" id="SSF50729">
    <property type="entry name" value="PH domain-like"/>
    <property type="match status" value="1"/>
</dbReference>
<dbReference type="SUPFAM" id="SSF50044">
    <property type="entry name" value="SH3-domain"/>
    <property type="match status" value="1"/>
</dbReference>
<comment type="subcellular location">
    <subcellularLocation>
        <location evidence="1">Cytoplasm</location>
    </subcellularLocation>
</comment>
<evidence type="ECO:0000256" key="8">
    <source>
        <dbReference type="ARBA" id="ARBA00023123"/>
    </source>
</evidence>
<dbReference type="Gene3D" id="1.10.10.820">
    <property type="match status" value="1"/>
</dbReference>
<dbReference type="SMART" id="SM00242">
    <property type="entry name" value="MYSc"/>
    <property type="match status" value="1"/>
</dbReference>
<dbReference type="PROSITE" id="PS50096">
    <property type="entry name" value="IQ"/>
    <property type="match status" value="4"/>
</dbReference>
<dbReference type="InterPro" id="IPR038185">
    <property type="entry name" value="MyTH4_dom_sf"/>
</dbReference>
<dbReference type="InterPro" id="IPR000857">
    <property type="entry name" value="MyTH4_dom"/>
</dbReference>
<dbReference type="Proteomes" id="UP000007879">
    <property type="component" value="Unassembled WGS sequence"/>
</dbReference>
<dbReference type="InterPro" id="IPR041794">
    <property type="entry name" value="MyoVII_FERM_C2"/>
</dbReference>
<dbReference type="InterPro" id="IPR019748">
    <property type="entry name" value="FERM_central"/>
</dbReference>
<evidence type="ECO:0000256" key="10">
    <source>
        <dbReference type="ARBA" id="ARBA00023203"/>
    </source>
</evidence>
<accession>A0A1X7VLP1</accession>
<dbReference type="InterPro" id="IPR036106">
    <property type="entry name" value="MYSc_Myo7"/>
</dbReference>
<feature type="compositionally biased region" description="Basic and acidic residues" evidence="13">
    <location>
        <begin position="902"/>
        <end position="938"/>
    </location>
</feature>
<dbReference type="Gene3D" id="1.20.120.720">
    <property type="entry name" value="Myosin VI head, motor domain, U50 subdomain"/>
    <property type="match status" value="1"/>
</dbReference>
<keyword evidence="19" id="KW-1185">Reference proteome</keyword>
<evidence type="ECO:0000256" key="11">
    <source>
        <dbReference type="PROSITE-ProRule" id="PRU00192"/>
    </source>
</evidence>
<dbReference type="InParanoid" id="A0A1X7VLP1"/>
<feature type="domain" description="MyTH4" evidence="16">
    <location>
        <begin position="1716"/>
        <end position="1867"/>
    </location>
</feature>
<evidence type="ECO:0000256" key="13">
    <source>
        <dbReference type="SAM" id="MobiDB-lite"/>
    </source>
</evidence>
<dbReference type="InterPro" id="IPR036961">
    <property type="entry name" value="Kinesin_motor_dom_sf"/>
</dbReference>
<dbReference type="CDD" id="cd13199">
    <property type="entry name" value="FERM_C2_MyoVII"/>
    <property type="match status" value="1"/>
</dbReference>
<dbReference type="PANTHER" id="PTHR22692">
    <property type="entry name" value="MYOSIN VII, XV"/>
    <property type="match status" value="1"/>
</dbReference>
<dbReference type="InterPro" id="IPR000299">
    <property type="entry name" value="FERM_domain"/>
</dbReference>
<dbReference type="Pfam" id="PF00612">
    <property type="entry name" value="IQ"/>
    <property type="match status" value="1"/>
</dbReference>
<dbReference type="GO" id="GO:0003779">
    <property type="term" value="F:actin binding"/>
    <property type="evidence" value="ECO:0007669"/>
    <property type="project" value="UniProtKB-KW"/>
</dbReference>
<dbReference type="CDD" id="cd01381">
    <property type="entry name" value="MYSc_Myo7"/>
    <property type="match status" value="1"/>
</dbReference>
<dbReference type="Pfam" id="PF21989">
    <property type="entry name" value="RA_2"/>
    <property type="match status" value="2"/>
</dbReference>
<dbReference type="InterPro" id="IPR014352">
    <property type="entry name" value="FERM/acyl-CoA-bd_prot_sf"/>
</dbReference>
<dbReference type="Gene3D" id="1.25.40.530">
    <property type="entry name" value="MyTH4 domain"/>
    <property type="match status" value="3"/>
</dbReference>
<evidence type="ECO:0000313" key="18">
    <source>
        <dbReference type="EnsemblMetazoa" id="Aqu2.1.40987_001"/>
    </source>
</evidence>
<feature type="region of interest" description="Disordered" evidence="13">
    <location>
        <begin position="1082"/>
        <end position="1109"/>
    </location>
</feature>
<dbReference type="GO" id="GO:0120025">
    <property type="term" value="C:plasma membrane bounded cell projection"/>
    <property type="evidence" value="ECO:0007669"/>
    <property type="project" value="UniProtKB-ARBA"/>
</dbReference>
<keyword evidence="7 12" id="KW-0067">ATP-binding</keyword>
<dbReference type="CDD" id="cd14473">
    <property type="entry name" value="FERM_B-lobe"/>
    <property type="match status" value="2"/>
</dbReference>
<dbReference type="Pfam" id="PF00373">
    <property type="entry name" value="FERM_M"/>
    <property type="match status" value="1"/>
</dbReference>
<dbReference type="CDD" id="cd17092">
    <property type="entry name" value="FERM1_F1_Myosin-VII"/>
    <property type="match status" value="1"/>
</dbReference>
<feature type="domain" description="Myosin motor" evidence="17">
    <location>
        <begin position="65"/>
        <end position="741"/>
    </location>
</feature>
<dbReference type="SMART" id="SM00015">
    <property type="entry name" value="IQ"/>
    <property type="match status" value="5"/>
</dbReference>
<dbReference type="InterPro" id="IPR019749">
    <property type="entry name" value="Band_41_domain"/>
</dbReference>
<keyword evidence="10 12" id="KW-0009">Actin-binding</keyword>
<dbReference type="PRINTS" id="PR00193">
    <property type="entry name" value="MYOSINHEAVY"/>
</dbReference>
<name>A0A1X7VLP1_AMPQE</name>
<evidence type="ECO:0000259" key="17">
    <source>
        <dbReference type="PROSITE" id="PS51456"/>
    </source>
</evidence>
<dbReference type="Pfam" id="PF21998">
    <property type="entry name" value="FERM_C1_MyoVII"/>
    <property type="match status" value="1"/>
</dbReference>
<dbReference type="FunFam" id="2.30.29.30:FF:000075">
    <property type="entry name" value="unconventional myosin-VIIa"/>
    <property type="match status" value="1"/>
</dbReference>
<dbReference type="FunFam" id="1.10.10.820:FF:000001">
    <property type="entry name" value="Myosin heavy chain"/>
    <property type="match status" value="1"/>
</dbReference>
<dbReference type="SMART" id="SM00326">
    <property type="entry name" value="SH3"/>
    <property type="match status" value="1"/>
</dbReference>
<evidence type="ECO:0000259" key="16">
    <source>
        <dbReference type="PROSITE" id="PS51016"/>
    </source>
</evidence>
<sequence length="2190" mass="252844">MLLQKGDKVWLDITQGGEFEVPIGAVVEFSDSGQIKLIDDDGGEHWIDPRKDKNRIRPMHQTSAEGVEDMIQLGDLTESGIMHNVQMRYHNKMIYTFTGSILVALNPYKVLPIYDQEHIHKYTNKRIGEEPPHIFAIADNAYHFMCREEHDQCVVITGESGAGKTESTKLILQFLAHVSGQHTWIEQQILDTNPILETFGNAKTQRNDNSSRFGKYIDVHFDVSGHIQGAMIQQYLLEKSRIVNQLNGERNYHIFYRILAGLSKDDLSKLGLVKDPWQYSYLTKGDTVTVDDPNMQDLEEFKHATGAMKVCQFTQDDQWNVWTIVASVMQLGNIEFEETEKRNMPVAYIDAKEALNLSAKSLQVSAEALENALCTRRTITHGESIISPLSSAVACNVRDAFVKGIYGRLFIWIVKKLNEAIYKPPEGKAKKHISIGVLDIFGFEAFGKNSFEQMCINYCNENLQQFFVRHIFKLEQVEYDKEKINWSRIEFKDNQEILDLLGQKPLNIISLIDEESRFPKGTDDSMLDKLHKQHSKHPHYIKPKSQARRAFGIQHFAGAVFYDADEFLEKNRDTFSADLFDLLQSSKSKFLGGLFSGEKAMTSETRKKAPTLGLQFKQSLDALMKTLEACQPFFVRCIKPNETKSPLLIERELCVRQLRYSGMMETIRIRRAGYPIRHLFHHFIERYQYLVPQLLNNYPERKAACKVICKRVLGESSDYQIGITKIFLKDQDDQLLEETREIQLTKRVVIIQKTFRGYVVRKQYKMLKRAVLIVQKNWKRLQTSRDYRKMRRGFIRLQACFRSRKVRRWYLTTYSRIRRFQCRCRGYLARERAREKQRAIIKIQSVFRVILAKKILKRKRIEKKRRDEAERIKREEEERLKREMAAEEARKQAEKLHQERLAKMEKEDREEEERKKQEGLKKAEDAKRKADDARRREEEGEEEQEPIEDSEVVQQMFNFLDSDSKHISETGKIDIPLPEDDEDLSEYKFPKFAATYFQGNATPSWVKRKKLKHPLLALKHEIDTLLALDIWVMMLRFMGDLPEPVVEEDIPKEAAPTGLRKKVSTLGRKFLMNNNKLIAQTGGLEGEEGYQPGEDDEQAMSRGEEKRKESLRRRLVSMTLKKVTKVPQEVMNMSQESESAVLESSKALLRPTTNLEKLHFIIGFGILRPELRDEIYCQICKQLTQNPNKSSHARGWVLLSLCVGCFAPSKRLIKYLRCFITEGPPGYAPYCEERLRRTLMNGPRQQPPSWLELQATKSKKPLMLPITFMDGSTKALLADSATTAKELCTLLAKRIGLKDPFGFSLYIALFDKVSSLGSEGDHIMDAISQCEQYAKDMGAQERSAPWRLFFRKEIFSPWHNPSEDQVGTNLIYQQIIRGIKFGEYLCDKNEDLASLAAQQYYIEYGGDITSERVGTLLAQYIPDSCLAGMGMKERWIGVIVKAFKEAPYVQNRIDRNRVKEGLIMFAKYRWPLLFSKFFEAYRFSGPTLPQNDVIIAVNWTGVYFVDDQEHVLLETSFPEITNVTSSRTASGQSFTIVTVKGEEYTFTSANGEEICQLVNYFLEGLRKRSSYVIPTMDYQSPGEGSEFLSFRKGDLIILEDDTYGENVMQSGWCSGTCERTGQKGHFPAECVYILPTITKPVPEVLALFVGQSQKDMERIIATTQSALEDDEQDTGVPYTLEKYSYEYFRVPKSKTLSGSIRGTLRKKSAETEIWAHVKEPIKKALLKRFDKQPEELHQKACASFLAILKYMGDYPSKKQRLSTELTDQVFEHVLSQEVLRDEVYCQLIKQLTFNKLRASEERGWELLWLASGLFPCSQILHKEINQFLRSRIKRWPIAADIQQRLYKSAHSGARRYPPHLVEVDAIQNKTTQIFHKVFFPDDSSQAFEVDSSTRSRDFCATIAERLGLKFKEGFSLFVKIGDKVISVPEADFFFDFVRHLTEWLKRARGKDGANSNPSYKVFFMKKLWVNITIGKDRKSDVIFHYHQELPKYLRGYHKCTRDDAALLGSYIYRVKFGDTRSHFGEIPQILRELIPHDMLREFHPEDWKRAIVANFSRHHAKSSEEAKISFLKYVSRWDTFGSAFFEVRQTTEPRLPEILLIGLNKNGVMLIDPANKDILAIHPFTMISNWSCGSNYFHMTIGNLIKGSRLLCETSLGYKMDDLLTSYISLVLANINKKNPEAVGGAGSKR</sequence>
<dbReference type="EnsemblMetazoa" id="Aqu2.1.40987_001">
    <property type="protein sequence ID" value="Aqu2.1.40987_001"/>
    <property type="gene ID" value="Aqu2.1.40987"/>
</dbReference>
<dbReference type="STRING" id="400682.A0A1X7VLP1"/>
<keyword evidence="6 12" id="KW-0547">Nucleotide-binding</keyword>
<feature type="compositionally biased region" description="Acidic residues" evidence="13">
    <location>
        <begin position="939"/>
        <end position="951"/>
    </location>
</feature>
<protein>
    <recommendedName>
        <fullName evidence="20">Myosin VIIa</fullName>
    </recommendedName>
</protein>
<keyword evidence="9 12" id="KW-0505">Motor protein</keyword>
<dbReference type="eggNOG" id="KOG4229">
    <property type="taxonomic scope" value="Eukaryota"/>
</dbReference>
<evidence type="ECO:0000256" key="9">
    <source>
        <dbReference type="ARBA" id="ARBA00023175"/>
    </source>
</evidence>
<dbReference type="OrthoDB" id="6108017at2759"/>
<dbReference type="GO" id="GO:0016459">
    <property type="term" value="C:myosin complex"/>
    <property type="evidence" value="ECO:0007669"/>
    <property type="project" value="UniProtKB-KW"/>
</dbReference>
<dbReference type="InterPro" id="IPR029071">
    <property type="entry name" value="Ubiquitin-like_domsf"/>
</dbReference>
<evidence type="ECO:0000256" key="7">
    <source>
        <dbReference type="ARBA" id="ARBA00022840"/>
    </source>
</evidence>
<proteinExistence type="inferred from homology"/>
<dbReference type="InterPro" id="IPR057130">
    <property type="entry name" value="Myosin_VII_N"/>
</dbReference>
<feature type="region of interest" description="Disordered" evidence="13">
    <location>
        <begin position="902"/>
        <end position="952"/>
    </location>
</feature>
<dbReference type="PROSITE" id="PS51456">
    <property type="entry name" value="MYOSIN_MOTOR"/>
    <property type="match status" value="1"/>
</dbReference>
<dbReference type="Gene3D" id="1.20.58.530">
    <property type="match status" value="1"/>
</dbReference>
<dbReference type="PROSITE" id="PS51016">
    <property type="entry name" value="MYTH4"/>
    <property type="match status" value="2"/>
</dbReference>
<dbReference type="InterPro" id="IPR001452">
    <property type="entry name" value="SH3_domain"/>
</dbReference>
<dbReference type="KEGG" id="aqu:100640353"/>
<dbReference type="Gene3D" id="1.20.5.190">
    <property type="match status" value="1"/>
</dbReference>
<dbReference type="Gene3D" id="6.20.240.20">
    <property type="match status" value="1"/>
</dbReference>
<reference evidence="18" key="2">
    <citation type="submission" date="2017-05" db="UniProtKB">
        <authorList>
            <consortium name="EnsemblMetazoa"/>
        </authorList>
    </citation>
    <scope>IDENTIFICATION</scope>
</reference>
<feature type="domain" description="FERM" evidence="15">
    <location>
        <begin position="1873"/>
        <end position="2175"/>
    </location>
</feature>
<evidence type="ECO:0000256" key="12">
    <source>
        <dbReference type="PROSITE-ProRule" id="PRU00782"/>
    </source>
</evidence>
<comment type="similarity">
    <text evidence="2 12">Belongs to the TRAFAC class myosin-kinesin ATPase superfamily. Myosin family.</text>
</comment>
<dbReference type="EnsemblMetazoa" id="XM_020008149.1">
    <property type="protein sequence ID" value="XP_019863708.1"/>
    <property type="gene ID" value="LOC100640353"/>
</dbReference>
<dbReference type="SUPFAM" id="SSF54236">
    <property type="entry name" value="Ubiquitin-like"/>
    <property type="match status" value="2"/>
</dbReference>
<evidence type="ECO:0008006" key="20">
    <source>
        <dbReference type="Google" id="ProtNLM"/>
    </source>
</evidence>
<feature type="binding site" evidence="12">
    <location>
        <begin position="158"/>
        <end position="165"/>
    </location>
    <ligand>
        <name>ATP</name>
        <dbReference type="ChEBI" id="CHEBI:30616"/>
    </ligand>
</feature>
<dbReference type="Gene3D" id="2.30.29.30">
    <property type="entry name" value="Pleckstrin-homology domain (PH domain)/Phosphotyrosine-binding domain (PTB)"/>
    <property type="match status" value="2"/>
</dbReference>
<dbReference type="InterPro" id="IPR051567">
    <property type="entry name" value="Unconventional_Myosin_ATPase"/>
</dbReference>
<dbReference type="Gene3D" id="3.10.20.90">
    <property type="entry name" value="Phosphatidylinositol 3-kinase Catalytic Subunit, Chain A, domain 1"/>
    <property type="match status" value="2"/>
</dbReference>
<dbReference type="PROSITE" id="PS50057">
    <property type="entry name" value="FERM_3"/>
    <property type="match status" value="2"/>
</dbReference>
<dbReference type="Pfam" id="PF00784">
    <property type="entry name" value="MyTH4"/>
    <property type="match status" value="2"/>
</dbReference>
<dbReference type="GO" id="GO:0003774">
    <property type="term" value="F:cytoskeletal motor activity"/>
    <property type="evidence" value="ECO:0007669"/>
    <property type="project" value="UniProtKB-UniRule"/>
</dbReference>
<gene>
    <name evidence="18" type="primary">100640353</name>
</gene>
<dbReference type="SUPFAM" id="SSF52540">
    <property type="entry name" value="P-loop containing nucleoside triphosphate hydrolases"/>
    <property type="match status" value="1"/>
</dbReference>
<evidence type="ECO:0000256" key="1">
    <source>
        <dbReference type="ARBA" id="ARBA00004496"/>
    </source>
</evidence>
<dbReference type="InterPro" id="IPR011993">
    <property type="entry name" value="PH-like_dom_sf"/>
</dbReference>
<dbReference type="InterPro" id="IPR036028">
    <property type="entry name" value="SH3-like_dom_sf"/>
</dbReference>
<evidence type="ECO:0000256" key="2">
    <source>
        <dbReference type="ARBA" id="ARBA00008314"/>
    </source>
</evidence>
<keyword evidence="4" id="KW-0963">Cytoplasm</keyword>
<dbReference type="FunFam" id="3.10.20.90:FF:000036">
    <property type="entry name" value="Unconventional myosin-VIIa"/>
    <property type="match status" value="1"/>
</dbReference>
<evidence type="ECO:0000259" key="15">
    <source>
        <dbReference type="PROSITE" id="PS50057"/>
    </source>
</evidence>
<feature type="domain" description="SH3" evidence="14">
    <location>
        <begin position="1567"/>
        <end position="1636"/>
    </location>
</feature>
<feature type="domain" description="FERM" evidence="15">
    <location>
        <begin position="1262"/>
        <end position="1569"/>
    </location>
</feature>
<dbReference type="Pfam" id="PF00063">
    <property type="entry name" value="Myosin_head"/>
    <property type="match status" value="1"/>
</dbReference>
<evidence type="ECO:0000256" key="4">
    <source>
        <dbReference type="ARBA" id="ARBA00022490"/>
    </source>
</evidence>
<dbReference type="InterPro" id="IPR000048">
    <property type="entry name" value="IQ_motif_EF-hand-BS"/>
</dbReference>
<dbReference type="GO" id="GO:0005737">
    <property type="term" value="C:cytoplasm"/>
    <property type="evidence" value="ECO:0007669"/>
    <property type="project" value="UniProtKB-SubCell"/>
</dbReference>
<dbReference type="Gene3D" id="3.40.850.10">
    <property type="entry name" value="Kinesin motor domain"/>
    <property type="match status" value="1"/>
</dbReference>
<evidence type="ECO:0000256" key="5">
    <source>
        <dbReference type="ARBA" id="ARBA00022737"/>
    </source>
</evidence>
<keyword evidence="8 12" id="KW-0518">Myosin</keyword>
<keyword evidence="5" id="KW-0677">Repeat</keyword>
<feature type="region of interest" description="Actin-binding" evidence="12">
    <location>
        <begin position="620"/>
        <end position="642"/>
    </location>
</feature>
<dbReference type="CDD" id="cd17093">
    <property type="entry name" value="FERM2_F1_Myosin-VII"/>
    <property type="match status" value="1"/>
</dbReference>
<dbReference type="InterPro" id="IPR027417">
    <property type="entry name" value="P-loop_NTPase"/>
</dbReference>
<feature type="domain" description="MyTH4" evidence="16">
    <location>
        <begin position="1006"/>
        <end position="1257"/>
    </location>
</feature>
<keyword evidence="3 11" id="KW-0728">SH3 domain</keyword>
<dbReference type="GO" id="GO:0005524">
    <property type="term" value="F:ATP binding"/>
    <property type="evidence" value="ECO:0007669"/>
    <property type="project" value="UniProtKB-UniRule"/>
</dbReference>
<dbReference type="InterPro" id="IPR035963">
    <property type="entry name" value="FERM_2"/>
</dbReference>
<evidence type="ECO:0000313" key="19">
    <source>
        <dbReference type="Proteomes" id="UP000007879"/>
    </source>
</evidence>
<organism evidence="18">
    <name type="scientific">Amphimedon queenslandica</name>
    <name type="common">Sponge</name>
    <dbReference type="NCBI Taxonomy" id="400682"/>
    <lineage>
        <taxon>Eukaryota</taxon>
        <taxon>Metazoa</taxon>
        <taxon>Porifera</taxon>
        <taxon>Demospongiae</taxon>
        <taxon>Heteroscleromorpha</taxon>
        <taxon>Haplosclerida</taxon>
        <taxon>Niphatidae</taxon>
        <taxon>Amphimedon</taxon>
    </lineage>
</organism>